<dbReference type="EMBL" id="JAUFPX010000008">
    <property type="protein sequence ID" value="MDN3591298.1"/>
    <property type="molecule type" value="Genomic_DNA"/>
</dbReference>
<dbReference type="Proteomes" id="UP001224644">
    <property type="component" value="Unassembled WGS sequence"/>
</dbReference>
<proteinExistence type="predicted"/>
<reference evidence="3" key="1">
    <citation type="journal article" date="2019" name="Int. J. Syst. Evol. Microbiol.">
        <title>The Global Catalogue of Microorganisms (GCM) 10K type strain sequencing project: providing services to taxonomists for standard genome sequencing and annotation.</title>
        <authorList>
            <consortium name="The Broad Institute Genomics Platform"/>
            <consortium name="The Broad Institute Genome Sequencing Center for Infectious Disease"/>
            <person name="Wu L."/>
            <person name="Ma J."/>
        </authorList>
    </citation>
    <scope>NUCLEOTIDE SEQUENCE [LARGE SCALE GENOMIC DNA]</scope>
    <source>
        <strain evidence="3">CECT 7069</strain>
    </source>
</reference>
<comment type="caution">
    <text evidence="2">The sequence shown here is derived from an EMBL/GenBank/DDBJ whole genome shotgun (WGS) entry which is preliminary data.</text>
</comment>
<organism evidence="2 3">
    <name type="scientific">Methylobacterium adhaesivum</name>
    <dbReference type="NCBI Taxonomy" id="333297"/>
    <lineage>
        <taxon>Bacteria</taxon>
        <taxon>Pseudomonadati</taxon>
        <taxon>Pseudomonadota</taxon>
        <taxon>Alphaproteobacteria</taxon>
        <taxon>Hyphomicrobiales</taxon>
        <taxon>Methylobacteriaceae</taxon>
        <taxon>Methylobacterium</taxon>
    </lineage>
</organism>
<evidence type="ECO:0000256" key="1">
    <source>
        <dbReference type="SAM" id="SignalP"/>
    </source>
</evidence>
<keyword evidence="3" id="KW-1185">Reference proteome</keyword>
<feature type="signal peptide" evidence="1">
    <location>
        <begin position="1"/>
        <end position="17"/>
    </location>
</feature>
<evidence type="ECO:0000313" key="2">
    <source>
        <dbReference type="EMBL" id="MDN3591298.1"/>
    </source>
</evidence>
<feature type="chain" id="PRO_5046665815" evidence="1">
    <location>
        <begin position="18"/>
        <end position="411"/>
    </location>
</feature>
<protein>
    <submittedName>
        <fullName evidence="2">Uncharacterized protein</fullName>
    </submittedName>
</protein>
<gene>
    <name evidence="2" type="ORF">QWZ12_11810</name>
</gene>
<sequence>MLLASLLVLTTLVPSLAGGVEAVRRGLDAGVRGWPMASMVPETPRFVAEVRAVSNWRGQAGDALHPASLALAARFSATEPAFVARCVKLNNYWCIKSARWSGEIGADAEGHTGFATAADGADAAASLLRRYYRDLNRRTALAIVRRWAPAECRAAAPSPTARVSTAARVSPALAPRGLGGTLRARFLARNTRGGLPRRAVASRGGPLRVQPWSPLARMGRRALPSTPVATASAKAQDKAATVSTVTSRHALLVRPSELLVKPSVVTAKPSVLLVDPGTVLGNATRAVESATAQLQKRLVAESAALPPLAAGLRPLDLSVPPPLCGNDEVRIRNYAARIASSVGLKIEDDLKLFGPDGRPQPALRAVMLAMSSVELGALRAAPALVDAAIARLDAGTLAALATPSSSETRTP</sequence>
<dbReference type="RefSeq" id="WP_238225084.1">
    <property type="nucleotide sequence ID" value="NZ_BPQD01000010.1"/>
</dbReference>
<accession>A0ABT8BHF4</accession>
<name>A0ABT8BHF4_9HYPH</name>
<keyword evidence="1" id="KW-0732">Signal</keyword>
<evidence type="ECO:0000313" key="3">
    <source>
        <dbReference type="Proteomes" id="UP001224644"/>
    </source>
</evidence>